<dbReference type="SUPFAM" id="SSF53756">
    <property type="entry name" value="UDP-Glycosyltransferase/glycogen phosphorylase"/>
    <property type="match status" value="1"/>
</dbReference>
<sequence>MSRIILIASWSGAPKDGRRLRHYFLLRELATQYGWQATLVAENTRLAWARLTLEHEGLEVLYLPALPVLGSAGGLLRPIIRAINMVLFLLTILPTFVLRGLLRHPAVFWGSSPHPANAVAAFIFSALTRQPFIYEVRDPWPELLSELGYTKPNSLAYRILVALDAFLKRRAALVIGVTPACLARSPDERPRMIIPQTLPNDAIARYGNLKSQLKPRVAIRQLYCGGGIGKAHGISTLLDALQLLRSRKPQLSFTLLLRCQAGTIPPLREAIHQRDLFAHVRLEPLVDYETHLLDLALSGYALLHLDSLPSLRTGISSNKLLDAFLVGTPVILAADAENNVVERSGAGFICRPGRPDELAEVLARALTLPDDAYWNLVDRALAFRDQHLVMKPYTDSLHEHLRSISGMPSTMSGFSTREDKRSAS</sequence>
<name>A0A6M1RRN1_9BACT</name>
<keyword evidence="2" id="KW-1185">Reference proteome</keyword>
<evidence type="ECO:0000313" key="2">
    <source>
        <dbReference type="Proteomes" id="UP000477311"/>
    </source>
</evidence>
<dbReference type="RefSeq" id="WP_165108506.1">
    <property type="nucleotide sequence ID" value="NZ_JAAKYA010000082.1"/>
</dbReference>
<dbReference type="EMBL" id="JAAKYA010000082">
    <property type="protein sequence ID" value="NGO40179.1"/>
    <property type="molecule type" value="Genomic_DNA"/>
</dbReference>
<accession>A0A6M1RRN1</accession>
<comment type="caution">
    <text evidence="1">The sequence shown here is derived from an EMBL/GenBank/DDBJ whole genome shotgun (WGS) entry which is preliminary data.</text>
</comment>
<reference evidence="1 2" key="1">
    <citation type="submission" date="2020-02" db="EMBL/GenBank/DDBJ databases">
        <title>Draft genome sequence of Limisphaera ngatamarikiensis NGM72.4T, a thermophilic Verrucomicrobia grouped in subdivision 3.</title>
        <authorList>
            <person name="Carere C.R."/>
            <person name="Steen J."/>
            <person name="Hugenholtz P."/>
            <person name="Stott M.B."/>
        </authorList>
    </citation>
    <scope>NUCLEOTIDE SEQUENCE [LARGE SCALE GENOMIC DNA]</scope>
    <source>
        <strain evidence="1 2">NGM72.4</strain>
    </source>
</reference>
<evidence type="ECO:0000313" key="1">
    <source>
        <dbReference type="EMBL" id="NGO40179.1"/>
    </source>
</evidence>
<proteinExistence type="predicted"/>
<gene>
    <name evidence="1" type="ORF">G4L39_12355</name>
</gene>
<dbReference type="Proteomes" id="UP000477311">
    <property type="component" value="Unassembled WGS sequence"/>
</dbReference>
<dbReference type="GO" id="GO:0016740">
    <property type="term" value="F:transferase activity"/>
    <property type="evidence" value="ECO:0007669"/>
    <property type="project" value="UniProtKB-KW"/>
</dbReference>
<dbReference type="Gene3D" id="3.40.50.2000">
    <property type="entry name" value="Glycogen Phosphorylase B"/>
    <property type="match status" value="1"/>
</dbReference>
<protein>
    <submittedName>
        <fullName evidence="1">Glycosyltransferase family 4 protein</fullName>
    </submittedName>
</protein>
<keyword evidence="1" id="KW-0808">Transferase</keyword>
<dbReference type="Pfam" id="PF13692">
    <property type="entry name" value="Glyco_trans_1_4"/>
    <property type="match status" value="1"/>
</dbReference>
<dbReference type="AlphaFoldDB" id="A0A6M1RRN1"/>
<organism evidence="1 2">
    <name type="scientific">Limisphaera ngatamarikiensis</name>
    <dbReference type="NCBI Taxonomy" id="1324935"/>
    <lineage>
        <taxon>Bacteria</taxon>
        <taxon>Pseudomonadati</taxon>
        <taxon>Verrucomicrobiota</taxon>
        <taxon>Verrucomicrobiia</taxon>
        <taxon>Limisphaerales</taxon>
        <taxon>Limisphaeraceae</taxon>
        <taxon>Limisphaera</taxon>
    </lineage>
</organism>